<gene>
    <name evidence="3" type="ORF">SAMN05216241_101171</name>
</gene>
<accession>A0A1G7LA10</accession>
<evidence type="ECO:0000313" key="3">
    <source>
        <dbReference type="EMBL" id="SDF46216.1"/>
    </source>
</evidence>
<evidence type="ECO:0000256" key="1">
    <source>
        <dbReference type="SAM" id="MobiDB-lite"/>
    </source>
</evidence>
<feature type="chain" id="PRO_5011649272" description="SmpA / OmlA family protein" evidence="2">
    <location>
        <begin position="18"/>
        <end position="189"/>
    </location>
</feature>
<dbReference type="AlphaFoldDB" id="A0A1G7LA10"/>
<keyword evidence="4" id="KW-1185">Reference proteome</keyword>
<protein>
    <recommendedName>
        <fullName evidence="5">SmpA / OmlA family protein</fullName>
    </recommendedName>
</protein>
<dbReference type="Proteomes" id="UP000199415">
    <property type="component" value="Unassembled WGS sequence"/>
</dbReference>
<feature type="compositionally biased region" description="Basic and acidic residues" evidence="1">
    <location>
        <begin position="71"/>
        <end position="86"/>
    </location>
</feature>
<feature type="compositionally biased region" description="Low complexity" evidence="1">
    <location>
        <begin position="58"/>
        <end position="70"/>
    </location>
</feature>
<dbReference type="EMBL" id="FNCE01000001">
    <property type="protein sequence ID" value="SDF46216.1"/>
    <property type="molecule type" value="Genomic_DNA"/>
</dbReference>
<evidence type="ECO:0000313" key="4">
    <source>
        <dbReference type="Proteomes" id="UP000199415"/>
    </source>
</evidence>
<dbReference type="PROSITE" id="PS51257">
    <property type="entry name" value="PROKAR_LIPOPROTEIN"/>
    <property type="match status" value="1"/>
</dbReference>
<organism evidence="3 4">
    <name type="scientific">Limimonas halophila</name>
    <dbReference type="NCBI Taxonomy" id="1082479"/>
    <lineage>
        <taxon>Bacteria</taxon>
        <taxon>Pseudomonadati</taxon>
        <taxon>Pseudomonadota</taxon>
        <taxon>Alphaproteobacteria</taxon>
        <taxon>Rhodospirillales</taxon>
        <taxon>Rhodovibrionaceae</taxon>
        <taxon>Limimonas</taxon>
    </lineage>
</organism>
<dbReference type="OrthoDB" id="7376129at2"/>
<evidence type="ECO:0008006" key="5">
    <source>
        <dbReference type="Google" id="ProtNLM"/>
    </source>
</evidence>
<feature type="signal peptide" evidence="2">
    <location>
        <begin position="1"/>
        <end position="17"/>
    </location>
</feature>
<name>A0A1G7LA10_9PROT</name>
<dbReference type="STRING" id="1082479.SAMN05216241_101171"/>
<sequence>MRAGVTRALAACLLAAAATGCEQVASVLKPVGGESGGRPADSEAAQAGDDPTRRPEVARVPPAETAAVPAEPDRADSGPPVPRERPVVSPIEFARLKGLTPADARALLGEPDGRGETPPATVWTYRQGPCRLKLFFYYDLTKKTQRTLTVELNPGSDAAGARAACLLELARRGTGDPSGPHGGGSATAS</sequence>
<feature type="region of interest" description="Disordered" evidence="1">
    <location>
        <begin position="32"/>
        <end position="88"/>
    </location>
</feature>
<reference evidence="3 4" key="1">
    <citation type="submission" date="2016-10" db="EMBL/GenBank/DDBJ databases">
        <authorList>
            <person name="de Groot N.N."/>
        </authorList>
    </citation>
    <scope>NUCLEOTIDE SEQUENCE [LARGE SCALE GENOMIC DNA]</scope>
    <source>
        <strain evidence="3 4">DSM 25584</strain>
    </source>
</reference>
<dbReference type="RefSeq" id="WP_143006101.1">
    <property type="nucleotide sequence ID" value="NZ_FNCE01000001.1"/>
</dbReference>
<keyword evidence="2" id="KW-0732">Signal</keyword>
<proteinExistence type="predicted"/>
<evidence type="ECO:0000256" key="2">
    <source>
        <dbReference type="SAM" id="SignalP"/>
    </source>
</evidence>